<evidence type="ECO:0000256" key="5">
    <source>
        <dbReference type="RuleBase" id="RU003560"/>
    </source>
</evidence>
<dbReference type="PIRSF" id="PIRSF000521">
    <property type="entry name" value="Transaminase_4ab_Lys_Orn"/>
    <property type="match status" value="1"/>
</dbReference>
<dbReference type="PANTHER" id="PTHR11986">
    <property type="entry name" value="AMINOTRANSFERASE CLASS III"/>
    <property type="match status" value="1"/>
</dbReference>
<proteinExistence type="inferred from homology"/>
<comment type="pathway">
    <text evidence="4">Amino-acid biosynthesis; L-arginine biosynthesis; N(2)-acetyl-L-ornithine from L-glutamate: step 4/4.</text>
</comment>
<keyword evidence="4" id="KW-0055">Arginine biosynthesis</keyword>
<comment type="similarity">
    <text evidence="4">Belongs to the class-III pyridoxal-phosphate-dependent aminotransferase family. ArgD subfamily.</text>
</comment>
<comment type="miscellaneous">
    <text evidence="4">May also have succinyldiaminopimelate aminotransferase activity, thus carrying out the corresponding step in lysine biosynthesis.</text>
</comment>
<organism evidence="7 8">
    <name type="scientific">Paenibacillus brevis</name>
    <dbReference type="NCBI Taxonomy" id="2841508"/>
    <lineage>
        <taxon>Bacteria</taxon>
        <taxon>Bacillati</taxon>
        <taxon>Bacillota</taxon>
        <taxon>Bacilli</taxon>
        <taxon>Bacillales</taxon>
        <taxon>Paenibacillaceae</taxon>
        <taxon>Paenibacillus</taxon>
    </lineage>
</organism>
<dbReference type="RefSeq" id="WP_216480448.1">
    <property type="nucleotide sequence ID" value="NZ_JAHLQJ010000018.1"/>
</dbReference>
<feature type="region of interest" description="Disordered" evidence="6">
    <location>
        <begin position="1"/>
        <end position="24"/>
    </location>
</feature>
<dbReference type="HAMAP" id="MF_01107">
    <property type="entry name" value="ArgD_aminotrans_3"/>
    <property type="match status" value="1"/>
</dbReference>
<dbReference type="InterPro" id="IPR049704">
    <property type="entry name" value="Aminotrans_3_PPA_site"/>
</dbReference>
<feature type="modified residue" description="N6-(pyridoxal phosphate)lysine" evidence="4">
    <location>
        <position position="283"/>
    </location>
</feature>
<keyword evidence="8" id="KW-1185">Reference proteome</keyword>
<dbReference type="Pfam" id="PF00202">
    <property type="entry name" value="Aminotran_3"/>
    <property type="match status" value="1"/>
</dbReference>
<dbReference type="PROSITE" id="PS00600">
    <property type="entry name" value="AA_TRANSFER_CLASS_3"/>
    <property type="match status" value="1"/>
</dbReference>
<dbReference type="GO" id="GO:0008483">
    <property type="term" value="F:transaminase activity"/>
    <property type="evidence" value="ECO:0007669"/>
    <property type="project" value="UniProtKB-KW"/>
</dbReference>
<comment type="subcellular location">
    <subcellularLocation>
        <location evidence="4">Cytoplasm</location>
    </subcellularLocation>
</comment>
<evidence type="ECO:0000256" key="3">
    <source>
        <dbReference type="ARBA" id="ARBA00022679"/>
    </source>
</evidence>
<dbReference type="PANTHER" id="PTHR11986:SF79">
    <property type="entry name" value="ACETYLORNITHINE AMINOTRANSFERASE, MITOCHONDRIAL"/>
    <property type="match status" value="1"/>
</dbReference>
<comment type="caution">
    <text evidence="7">The sequence shown here is derived from an EMBL/GenBank/DDBJ whole genome shotgun (WGS) entry which is preliminary data.</text>
</comment>
<dbReference type="InterPro" id="IPR050103">
    <property type="entry name" value="Class-III_PLP-dep_AT"/>
</dbReference>
<feature type="binding site" evidence="4">
    <location>
        <position position="311"/>
    </location>
    <ligand>
        <name>N(2)-acetyl-L-ornithine</name>
        <dbReference type="ChEBI" id="CHEBI:57805"/>
    </ligand>
</feature>
<evidence type="ECO:0000256" key="2">
    <source>
        <dbReference type="ARBA" id="ARBA00022605"/>
    </source>
</evidence>
<evidence type="ECO:0000256" key="1">
    <source>
        <dbReference type="ARBA" id="ARBA00022576"/>
    </source>
</evidence>
<dbReference type="InterPro" id="IPR004636">
    <property type="entry name" value="AcOrn/SuccOrn_fam"/>
</dbReference>
<feature type="binding site" evidence="4">
    <location>
        <position position="312"/>
    </location>
    <ligand>
        <name>pyridoxal 5'-phosphate</name>
        <dbReference type="ChEBI" id="CHEBI:597326"/>
    </ligand>
</feature>
<evidence type="ECO:0000313" key="8">
    <source>
        <dbReference type="Proteomes" id="UP000743001"/>
    </source>
</evidence>
<comment type="subunit">
    <text evidence="4">Homodimer.</text>
</comment>
<name>A0ABS6FUH2_9BACL</name>
<keyword evidence="4" id="KW-0963">Cytoplasm</keyword>
<accession>A0ABS6FUH2</accession>
<feature type="compositionally biased region" description="Low complexity" evidence="6">
    <location>
        <begin position="12"/>
        <end position="24"/>
    </location>
</feature>
<reference evidence="7 8" key="1">
    <citation type="submission" date="2021-06" db="EMBL/GenBank/DDBJ databases">
        <authorList>
            <person name="Sun Q."/>
            <person name="Li D."/>
        </authorList>
    </citation>
    <scope>NUCLEOTIDE SEQUENCE [LARGE SCALE GENOMIC DNA]</scope>
    <source>
        <strain evidence="7 8">MSJ-6</strain>
    </source>
</reference>
<dbReference type="CDD" id="cd00610">
    <property type="entry name" value="OAT_like"/>
    <property type="match status" value="1"/>
</dbReference>
<dbReference type="InterPro" id="IPR005814">
    <property type="entry name" value="Aminotrans_3"/>
</dbReference>
<feature type="binding site" evidence="4">
    <location>
        <begin position="254"/>
        <end position="257"/>
    </location>
    <ligand>
        <name>pyridoxal 5'-phosphate</name>
        <dbReference type="ChEBI" id="CHEBI:597326"/>
    </ligand>
</feature>
<dbReference type="NCBIfam" id="NF002325">
    <property type="entry name" value="PRK01278.1"/>
    <property type="match status" value="1"/>
</dbReference>
<feature type="binding site" evidence="4">
    <location>
        <begin position="136"/>
        <end position="137"/>
    </location>
    <ligand>
        <name>pyridoxal 5'-phosphate</name>
        <dbReference type="ChEBI" id="CHEBI:597326"/>
    </ligand>
</feature>
<evidence type="ECO:0000256" key="6">
    <source>
        <dbReference type="SAM" id="MobiDB-lite"/>
    </source>
</evidence>
<dbReference type="EMBL" id="JAHLQJ010000018">
    <property type="protein sequence ID" value="MBU5673872.1"/>
    <property type="molecule type" value="Genomic_DNA"/>
</dbReference>
<protein>
    <recommendedName>
        <fullName evidence="4">Acetylornithine aminotransferase</fullName>
        <shortName evidence="4">ACOAT</shortName>
        <ecNumber evidence="4">2.6.1.11</ecNumber>
    </recommendedName>
</protein>
<feature type="binding site" evidence="4">
    <location>
        <position position="172"/>
    </location>
    <ligand>
        <name>N(2)-acetyl-L-ornithine</name>
        <dbReference type="ChEBI" id="CHEBI:57805"/>
    </ligand>
</feature>
<keyword evidence="2 4" id="KW-0028">Amino-acid biosynthesis</keyword>
<dbReference type="Proteomes" id="UP000743001">
    <property type="component" value="Unassembled WGS sequence"/>
</dbReference>
<feature type="binding site" evidence="4">
    <location>
        <position position="169"/>
    </location>
    <ligand>
        <name>pyridoxal 5'-phosphate</name>
        <dbReference type="ChEBI" id="CHEBI:597326"/>
    </ligand>
</feature>
<dbReference type="NCBIfam" id="TIGR00707">
    <property type="entry name" value="argD"/>
    <property type="match status" value="1"/>
</dbReference>
<gene>
    <name evidence="4" type="primary">argD</name>
    <name evidence="7" type="ORF">KQJ23_18720</name>
</gene>
<dbReference type="EC" id="2.6.1.11" evidence="4"/>
<evidence type="ECO:0000256" key="4">
    <source>
        <dbReference type="HAMAP-Rule" id="MF_01107"/>
    </source>
</evidence>
<keyword evidence="4 5" id="KW-0663">Pyridoxal phosphate</keyword>
<sequence>MSRLEHSKLQDSAASTSSIANSTAPAGKAKDQAAYASADAGGSALLQTYARYPVSLVRGHGSWLWDDQGNRYLDFMSGLAVTNLGHAPEKVKEKVKAQLDTLWHVSNLFGIPQQEQAAHLLTQVTGADAVFFCNSGAEANEAAIKLARRYHQKVKGEERYEVITFEQSFHGRTLATLTATGQQKVKDGFLPLPAGFVTVPLHDLEALKAAIGPHSAAIMLEMVQAEGGVYPVDKEFVQQVAALCKQEGLLLIIDEVQTGMGRTGSWFAHQQYGIEPDIFTSAKGIASGLPAGALLAKGYLREAFTAGTHASTFGGNPVSAAAIVATIETMLEEQIPERVKEIGEYLQQRLREAFADQPFVKEIRGLGLLIGIECVAPVAELVTAGQKSKLLFVTAGPNVIRLLPNLKVSKEEIDQAVDTLVVLINTHTAAASAEKEENQ</sequence>
<evidence type="ECO:0000313" key="7">
    <source>
        <dbReference type="EMBL" id="MBU5673872.1"/>
    </source>
</evidence>
<comment type="catalytic activity">
    <reaction evidence="4">
        <text>N(2)-acetyl-L-ornithine + 2-oxoglutarate = N-acetyl-L-glutamate 5-semialdehyde + L-glutamate</text>
        <dbReference type="Rhea" id="RHEA:18049"/>
        <dbReference type="ChEBI" id="CHEBI:16810"/>
        <dbReference type="ChEBI" id="CHEBI:29123"/>
        <dbReference type="ChEBI" id="CHEBI:29985"/>
        <dbReference type="ChEBI" id="CHEBI:57805"/>
        <dbReference type="EC" id="2.6.1.11"/>
    </reaction>
</comment>
<keyword evidence="3 4" id="KW-0808">Transferase</keyword>
<comment type="cofactor">
    <cofactor evidence="4">
        <name>pyridoxal 5'-phosphate</name>
        <dbReference type="ChEBI" id="CHEBI:597326"/>
    </cofactor>
    <text evidence="4">Binds 1 pyridoxal phosphate per subunit.</text>
</comment>
<keyword evidence="1 4" id="KW-0032">Aminotransferase</keyword>